<keyword evidence="7 8" id="KW-0663">Pyridoxal phosphate</keyword>
<dbReference type="InterPro" id="IPR039429">
    <property type="entry name" value="SHMT-like_dom"/>
</dbReference>
<dbReference type="Gene3D" id="3.40.640.10">
    <property type="entry name" value="Type I PLP-dependent aspartate aminotransferase-like (Major domain)"/>
    <property type="match status" value="1"/>
</dbReference>
<proteinExistence type="inferred from homology"/>
<dbReference type="InterPro" id="IPR001085">
    <property type="entry name" value="Ser_HO-MeTrfase"/>
</dbReference>
<dbReference type="HAMAP" id="MF_00051">
    <property type="entry name" value="SHMT"/>
    <property type="match status" value="1"/>
</dbReference>
<feature type="site" description="Plays an important role in substrate specificity" evidence="8">
    <location>
        <position position="235"/>
    </location>
</feature>
<dbReference type="PROSITE" id="PS00096">
    <property type="entry name" value="SHMT"/>
    <property type="match status" value="1"/>
</dbReference>
<comment type="pathway">
    <text evidence="8">Amino-acid biosynthesis; glycine biosynthesis; glycine from L-serine: step 1/1.</text>
</comment>
<dbReference type="InterPro" id="IPR015421">
    <property type="entry name" value="PyrdxlP-dep_Trfase_major"/>
</dbReference>
<keyword evidence="3 8" id="KW-0963">Cytoplasm</keyword>
<evidence type="ECO:0000256" key="2">
    <source>
        <dbReference type="ARBA" id="ARBA00006376"/>
    </source>
</evidence>
<comment type="pathway">
    <text evidence="8">One-carbon metabolism; tetrahydrofolate interconversion.</text>
</comment>
<comment type="caution">
    <text evidence="8">Lacks conserved residue(s) required for the propagation of feature annotation.</text>
</comment>
<dbReference type="EMBL" id="CP102514">
    <property type="protein sequence ID" value="UUY49436.1"/>
    <property type="molecule type" value="Genomic_DNA"/>
</dbReference>
<feature type="binding site" evidence="8">
    <location>
        <position position="122"/>
    </location>
    <ligand>
        <name>(6S)-5,6,7,8-tetrahydrofolate</name>
        <dbReference type="ChEBI" id="CHEBI:57453"/>
    </ligand>
</feature>
<keyword evidence="5 8" id="KW-0028">Amino-acid biosynthesis</keyword>
<accession>A0ABY5PZ93</accession>
<comment type="subcellular location">
    <subcellularLocation>
        <location evidence="8">Cytoplasm</location>
    </subcellularLocation>
</comment>
<comment type="similarity">
    <text evidence="2 8">Belongs to the SHMT family.</text>
</comment>
<evidence type="ECO:0000256" key="3">
    <source>
        <dbReference type="ARBA" id="ARBA00022490"/>
    </source>
</evidence>
<comment type="subunit">
    <text evidence="8">Homodimer.</text>
</comment>
<evidence type="ECO:0000256" key="5">
    <source>
        <dbReference type="ARBA" id="ARBA00022605"/>
    </source>
</evidence>
<dbReference type="CDD" id="cd00378">
    <property type="entry name" value="SHMT"/>
    <property type="match status" value="1"/>
</dbReference>
<keyword evidence="4 8" id="KW-0554">One-carbon metabolism</keyword>
<dbReference type="PANTHER" id="PTHR11680:SF50">
    <property type="entry name" value="SERINE HYDROXYMETHYLTRANSFERASE"/>
    <property type="match status" value="1"/>
</dbReference>
<dbReference type="SUPFAM" id="SSF53383">
    <property type="entry name" value="PLP-dependent transferases"/>
    <property type="match status" value="1"/>
</dbReference>
<dbReference type="NCBIfam" id="NF000586">
    <property type="entry name" value="PRK00011.1"/>
    <property type="match status" value="1"/>
</dbReference>
<dbReference type="Gene3D" id="3.90.1150.10">
    <property type="entry name" value="Aspartate Aminotransferase, domain 1"/>
    <property type="match status" value="1"/>
</dbReference>
<evidence type="ECO:0000256" key="1">
    <source>
        <dbReference type="ARBA" id="ARBA00001933"/>
    </source>
</evidence>
<dbReference type="Pfam" id="PF00464">
    <property type="entry name" value="SHMT"/>
    <property type="match status" value="1"/>
</dbReference>
<feature type="binding site" evidence="8">
    <location>
        <position position="250"/>
    </location>
    <ligand>
        <name>(6S)-5,6,7,8-tetrahydrofolate</name>
        <dbReference type="ChEBI" id="CHEBI:57453"/>
    </ligand>
</feature>
<evidence type="ECO:0000259" key="9">
    <source>
        <dbReference type="Pfam" id="PF00464"/>
    </source>
</evidence>
<feature type="domain" description="Serine hydroxymethyltransferase-like" evidence="9">
    <location>
        <begin position="9"/>
        <end position="390"/>
    </location>
</feature>
<name>A0ABY5PZ93_9ACTN</name>
<dbReference type="EC" id="2.1.2.1" evidence="8"/>
<evidence type="ECO:0000256" key="6">
    <source>
        <dbReference type="ARBA" id="ARBA00022679"/>
    </source>
</evidence>
<feature type="binding site" evidence="8">
    <location>
        <begin position="126"/>
        <end position="128"/>
    </location>
    <ligand>
        <name>(6S)-5,6,7,8-tetrahydrofolate</name>
        <dbReference type="ChEBI" id="CHEBI:57453"/>
    </ligand>
</feature>
<dbReference type="Proteomes" id="UP001057738">
    <property type="component" value="Chromosome"/>
</dbReference>
<evidence type="ECO:0000313" key="10">
    <source>
        <dbReference type="EMBL" id="UUY49436.1"/>
    </source>
</evidence>
<dbReference type="PANTHER" id="PTHR11680">
    <property type="entry name" value="SERINE HYDROXYMETHYLTRANSFERASE"/>
    <property type="match status" value="1"/>
</dbReference>
<keyword evidence="11" id="KW-1185">Reference proteome</keyword>
<evidence type="ECO:0000256" key="7">
    <source>
        <dbReference type="ARBA" id="ARBA00022898"/>
    </source>
</evidence>
<gene>
    <name evidence="8" type="primary">glyA</name>
    <name evidence="10" type="ORF">NRK68_20795</name>
</gene>
<keyword evidence="6 8" id="KW-0808">Transferase</keyword>
<reference evidence="10" key="1">
    <citation type="submission" date="2022-08" db="EMBL/GenBank/DDBJ databases">
        <authorList>
            <person name="Tian L."/>
        </authorList>
    </citation>
    <scope>NUCLEOTIDE SEQUENCE</scope>
    <source>
        <strain evidence="10">CM253</strain>
    </source>
</reference>
<organism evidence="10 11">
    <name type="scientific">Streptomyces yangpuensis</name>
    <dbReference type="NCBI Taxonomy" id="1648182"/>
    <lineage>
        <taxon>Bacteria</taxon>
        <taxon>Bacillati</taxon>
        <taxon>Actinomycetota</taxon>
        <taxon>Actinomycetes</taxon>
        <taxon>Kitasatosporales</taxon>
        <taxon>Streptomycetaceae</taxon>
        <taxon>Streptomyces</taxon>
    </lineage>
</organism>
<evidence type="ECO:0000256" key="8">
    <source>
        <dbReference type="HAMAP-Rule" id="MF_00051"/>
    </source>
</evidence>
<evidence type="ECO:0000256" key="4">
    <source>
        <dbReference type="ARBA" id="ARBA00022563"/>
    </source>
</evidence>
<dbReference type="RefSeq" id="WP_257856398.1">
    <property type="nucleotide sequence ID" value="NZ_CP102514.1"/>
</dbReference>
<comment type="catalytic activity">
    <reaction evidence="8">
        <text>(6R)-5,10-methylene-5,6,7,8-tetrahydrofolate + glycine + H2O = (6S)-5,6,7,8-tetrahydrofolate + L-serine</text>
        <dbReference type="Rhea" id="RHEA:15481"/>
        <dbReference type="ChEBI" id="CHEBI:15377"/>
        <dbReference type="ChEBI" id="CHEBI:15636"/>
        <dbReference type="ChEBI" id="CHEBI:33384"/>
        <dbReference type="ChEBI" id="CHEBI:57305"/>
        <dbReference type="ChEBI" id="CHEBI:57453"/>
        <dbReference type="EC" id="2.1.2.1"/>
    </reaction>
</comment>
<dbReference type="InterPro" id="IPR015422">
    <property type="entry name" value="PyrdxlP-dep_Trfase_small"/>
</dbReference>
<sequence>MSASRHPALSATDPELASHIAAEEVLQAETLRLIPSENYVSSAVLEASGTVLQNKYSEGYPGRRYYEGQQNIDRVEALAIERAKGLFGVDHANVQPYSGSPANLAVYLAFAQPGDTVMGMALPMGGHLTHGWGVSATGSWFRGVQYGVRATADPETNGRIDYDAVRELALAERPKLIFCGGTALPRTIDFAAFAEIAREAGSVLVADVAHIAGLIAGGAHPSPAGHVDVISTTTHKTLRGPRGAMLMCREEHAKAIDKAVFPGLQGGPHNQTTAGIAVALHEAAQPSFVRYAHAVVANAKALAAALLERGFDLVSGGTDNHLILIDLTGKEVPGKVAAKALDRAGIVVNYNTVPFDPRKPFDPSGIRIGTPSLTSRGLSTEHMPVVADWIARAVDAAAKGDETALKVIRSEVADLMAAFPAPGLPVS</sequence>
<comment type="cofactor">
    <cofactor evidence="1 8">
        <name>pyridoxal 5'-phosphate</name>
        <dbReference type="ChEBI" id="CHEBI:597326"/>
    </cofactor>
</comment>
<dbReference type="PIRSF" id="PIRSF000412">
    <property type="entry name" value="SHMT"/>
    <property type="match status" value="1"/>
</dbReference>
<feature type="modified residue" description="N6-(pyridoxal phosphate)lysine" evidence="8">
    <location>
        <position position="236"/>
    </location>
</feature>
<protein>
    <recommendedName>
        <fullName evidence="8">Serine hydroxymethyltransferase</fullName>
        <shortName evidence="8">SHMT</shortName>
        <shortName evidence="8">Serine methylase</shortName>
        <ecNumber evidence="8">2.1.2.1</ecNumber>
    </recommendedName>
</protein>
<dbReference type="InterPro" id="IPR019798">
    <property type="entry name" value="Ser_HO-MeTrfase_PLP_BS"/>
</dbReference>
<dbReference type="InterPro" id="IPR049943">
    <property type="entry name" value="Ser_HO-MeTrfase-like"/>
</dbReference>
<dbReference type="InterPro" id="IPR015424">
    <property type="entry name" value="PyrdxlP-dep_Trfase"/>
</dbReference>
<evidence type="ECO:0000313" key="11">
    <source>
        <dbReference type="Proteomes" id="UP001057738"/>
    </source>
</evidence>
<dbReference type="GeneID" id="95575939"/>
<comment type="function">
    <text evidence="8">Catalyzes the reversible interconversion of serine and glycine with tetrahydrofolate (THF) serving as the one-carbon carrier. This reaction serves as the major source of one-carbon groups required for the biosynthesis of purines, thymidylate, methionine, and other important biomolecules. Also exhibits THF-independent aldolase activity toward beta-hydroxyamino acids, producing glycine and aldehydes, via a retro-aldol mechanism.</text>
</comment>